<evidence type="ECO:0000313" key="3">
    <source>
        <dbReference type="Proteomes" id="UP000031563"/>
    </source>
</evidence>
<reference evidence="2" key="1">
    <citation type="submission" date="2015-02" db="EMBL/GenBank/DDBJ databases">
        <title>Genome Assembly of Bacillaceae bacterium MTCC 8252.</title>
        <authorList>
            <person name="Verma A."/>
            <person name="Khatri I."/>
            <person name="Mual P."/>
            <person name="Subramanian S."/>
            <person name="Krishnamurthi S."/>
        </authorList>
    </citation>
    <scope>NUCLEOTIDE SEQUENCE [LARGE SCALE GENOMIC DNA]</scope>
    <source>
        <strain evidence="2">MTCC 8252</strain>
    </source>
</reference>
<comment type="caution">
    <text evidence="2">The sequence shown here is derived from an EMBL/GenBank/DDBJ whole genome shotgun (WGS) entry which is preliminary data.</text>
</comment>
<dbReference type="Proteomes" id="UP000031563">
    <property type="component" value="Unassembled WGS sequence"/>
</dbReference>
<dbReference type="SMART" id="SM00507">
    <property type="entry name" value="HNHc"/>
    <property type="match status" value="1"/>
</dbReference>
<keyword evidence="3" id="KW-1185">Reference proteome</keyword>
<dbReference type="AlphaFoldDB" id="A0A0F5HPY3"/>
<dbReference type="OrthoDB" id="9781481at2"/>
<accession>A0A0F5HPY3</accession>
<dbReference type="GO" id="GO:0008270">
    <property type="term" value="F:zinc ion binding"/>
    <property type="evidence" value="ECO:0007669"/>
    <property type="project" value="InterPro"/>
</dbReference>
<dbReference type="RefSeq" id="WP_040048312.1">
    <property type="nucleotide sequence ID" value="NZ_JWIR02000076.1"/>
</dbReference>
<organism evidence="2 3">
    <name type="scientific">Bacillus thermotolerans</name>
    <name type="common">Quasibacillus thermotolerans</name>
    <dbReference type="NCBI Taxonomy" id="1221996"/>
    <lineage>
        <taxon>Bacteria</taxon>
        <taxon>Bacillati</taxon>
        <taxon>Bacillota</taxon>
        <taxon>Bacilli</taxon>
        <taxon>Bacillales</taxon>
        <taxon>Bacillaceae</taxon>
        <taxon>Bacillus</taxon>
    </lineage>
</organism>
<dbReference type="EMBL" id="JWIR02000076">
    <property type="protein sequence ID" value="KKB35080.1"/>
    <property type="molecule type" value="Genomic_DNA"/>
</dbReference>
<dbReference type="GO" id="GO:0004519">
    <property type="term" value="F:endonuclease activity"/>
    <property type="evidence" value="ECO:0007669"/>
    <property type="project" value="InterPro"/>
</dbReference>
<protein>
    <recommendedName>
        <fullName evidence="1">HNH nuclease domain-containing protein</fullName>
    </recommendedName>
</protein>
<dbReference type="CDD" id="cd00085">
    <property type="entry name" value="HNHc"/>
    <property type="match status" value="1"/>
</dbReference>
<dbReference type="InterPro" id="IPR002711">
    <property type="entry name" value="HNH"/>
</dbReference>
<name>A0A0F5HPY3_BACTR</name>
<sequence length="324" mass="38751">MEFSNEDLEYFREGFGPNYKYFNKQIKKLQILIDTKEELENFKAAYWTKNREKSSCTTLYSIKAIIYYRAHKIKKTNMSYIEFLQLYNQDRLNALTKLFLEPIHKVHVKWLDERLVSDSIETLFKLHKLQPSQVLFKLINQYGTLKERYERDLEEYKKRGSLDYLGTMTDFEPNVYSLSIDKDVKDFQKATANISKNNQQFSQVSGQRWMRDKSLAYILKRYYQNTCQLCEVRLQTVNGYISEVHHVQPYNDIHKGDDTIKNMIVLCPNCHSRFDDFYYAISPELLVVHCYSQNDPLHLTPIKLKAELKWTPSSRQLFYKFKVH</sequence>
<evidence type="ECO:0000259" key="1">
    <source>
        <dbReference type="SMART" id="SM00507"/>
    </source>
</evidence>
<proteinExistence type="predicted"/>
<gene>
    <name evidence="2" type="ORF">QY95_03651</name>
</gene>
<dbReference type="Pfam" id="PF01844">
    <property type="entry name" value="HNH"/>
    <property type="match status" value="1"/>
</dbReference>
<feature type="domain" description="HNH nuclease" evidence="1">
    <location>
        <begin position="213"/>
        <end position="272"/>
    </location>
</feature>
<evidence type="ECO:0000313" key="2">
    <source>
        <dbReference type="EMBL" id="KKB35080.1"/>
    </source>
</evidence>
<dbReference type="InterPro" id="IPR003615">
    <property type="entry name" value="HNH_nuc"/>
</dbReference>
<dbReference type="Gene3D" id="1.10.30.50">
    <property type="match status" value="1"/>
</dbReference>
<dbReference type="GO" id="GO:0003676">
    <property type="term" value="F:nucleic acid binding"/>
    <property type="evidence" value="ECO:0007669"/>
    <property type="project" value="InterPro"/>
</dbReference>